<evidence type="ECO:0000313" key="5">
    <source>
        <dbReference type="Proteomes" id="UP000054466"/>
    </source>
</evidence>
<organism evidence="4 5">
    <name type="scientific">Cladophialophora immunda</name>
    <dbReference type="NCBI Taxonomy" id="569365"/>
    <lineage>
        <taxon>Eukaryota</taxon>
        <taxon>Fungi</taxon>
        <taxon>Dikarya</taxon>
        <taxon>Ascomycota</taxon>
        <taxon>Pezizomycotina</taxon>
        <taxon>Eurotiomycetes</taxon>
        <taxon>Chaetothyriomycetidae</taxon>
        <taxon>Chaetothyriales</taxon>
        <taxon>Herpotrichiellaceae</taxon>
        <taxon>Cladophialophora</taxon>
    </lineage>
</organism>
<dbReference type="InterPro" id="IPR059009">
    <property type="entry name" value="Znf_C2H2_17_1st"/>
</dbReference>
<feature type="region of interest" description="Disordered" evidence="1">
    <location>
        <begin position="234"/>
        <end position="281"/>
    </location>
</feature>
<gene>
    <name evidence="4" type="ORF">PV07_09145</name>
</gene>
<dbReference type="InterPro" id="IPR059095">
    <property type="entry name" value="Znf_C2H2_17_2nd"/>
</dbReference>
<evidence type="ECO:0000259" key="3">
    <source>
        <dbReference type="Pfam" id="PF26177"/>
    </source>
</evidence>
<dbReference type="Gene3D" id="3.30.160.60">
    <property type="entry name" value="Classic Zinc Finger"/>
    <property type="match status" value="1"/>
</dbReference>
<keyword evidence="5" id="KW-1185">Reference proteome</keyword>
<evidence type="ECO:0000313" key="4">
    <source>
        <dbReference type="EMBL" id="KIW26016.1"/>
    </source>
</evidence>
<proteinExistence type="predicted"/>
<dbReference type="RefSeq" id="XP_016246231.1">
    <property type="nucleotide sequence ID" value="XM_016396375.1"/>
</dbReference>
<dbReference type="VEuPathDB" id="FungiDB:PV07_09145"/>
<feature type="compositionally biased region" description="Basic and acidic residues" evidence="1">
    <location>
        <begin position="261"/>
        <end position="274"/>
    </location>
</feature>
<dbReference type="Pfam" id="PF26177">
    <property type="entry name" value="zf_C2H2_17_1st"/>
    <property type="match status" value="1"/>
</dbReference>
<sequence length="502" mass="55710">MTSTLTRRNPLLATITPGSQSRVPRTMPMTYPDSVPFSSASMAGGISNAHFSLTSTSGSRRCHGTAPSAFSSGQYPPNDDFFLSASSAMTYAAMTVSDGAFVVPVMSSLSGFDADPASEFLTEEAFSGDNSADLNLVPSSQFPGQDQPEDLMISSYMPMDASPLYHPGMVNYNSQSFSVQRLPTPPPEEYVRDCLSAQTLQEKICPDAQDSAFYGINPVSKALPDSLKGRSVFRPRPIRSASERNGAVDQGVSCIVPAETRSPKEEQSDREKARSGPLYEARPDKSGHYHCPMFEKLKCNHQPTKQKCIYNKYVDSHLRPYRCRFTDRPECEDLRFSSNACLLRHEREAHGEHNHGVNPYLCKFPDCDRAREGNGFPRRWNQRDHMKRVHQYEEPEPLPKKSSATQSQNKRKKPTSVPMRRSNSSTLSKAHAMANAAIQAQTYGQAMTRAQYVAPGAYTIQTQDYDAMMPQTVSMDDVQFSPRPAISRTCRVSPPYSGVYPS</sequence>
<dbReference type="AlphaFoldDB" id="A0A0D1ZEA4"/>
<name>A0A0D1ZEA4_9EURO</name>
<reference evidence="4 5" key="1">
    <citation type="submission" date="2015-01" db="EMBL/GenBank/DDBJ databases">
        <title>The Genome Sequence of Cladophialophora immunda CBS83496.</title>
        <authorList>
            <consortium name="The Broad Institute Genomics Platform"/>
            <person name="Cuomo C."/>
            <person name="de Hoog S."/>
            <person name="Gorbushina A."/>
            <person name="Stielow B."/>
            <person name="Teixiera M."/>
            <person name="Abouelleil A."/>
            <person name="Chapman S.B."/>
            <person name="Priest M."/>
            <person name="Young S.K."/>
            <person name="Wortman J."/>
            <person name="Nusbaum C."/>
            <person name="Birren B."/>
        </authorList>
    </citation>
    <scope>NUCLEOTIDE SEQUENCE [LARGE SCALE GENOMIC DNA]</scope>
    <source>
        <strain evidence="4 5">CBS 83496</strain>
    </source>
</reference>
<dbReference type="EMBL" id="KN847044">
    <property type="protein sequence ID" value="KIW26016.1"/>
    <property type="molecule type" value="Genomic_DNA"/>
</dbReference>
<evidence type="ECO:0008006" key="6">
    <source>
        <dbReference type="Google" id="ProtNLM"/>
    </source>
</evidence>
<dbReference type="EMBL" id="KN847044">
    <property type="protein sequence ID" value="KIW26015.1"/>
    <property type="molecule type" value="Genomic_DNA"/>
</dbReference>
<feature type="region of interest" description="Disordered" evidence="1">
    <location>
        <begin position="389"/>
        <end position="430"/>
    </location>
</feature>
<dbReference type="GeneID" id="27348339"/>
<feature type="compositionally biased region" description="Basic and acidic residues" evidence="1">
    <location>
        <begin position="390"/>
        <end position="399"/>
    </location>
</feature>
<protein>
    <recommendedName>
        <fullName evidence="6">C2H2-type domain-containing protein</fullName>
    </recommendedName>
</protein>
<dbReference type="OrthoDB" id="5062908at2759"/>
<feature type="domain" description="C2H2-domain containing protein first zinc finger" evidence="3">
    <location>
        <begin position="319"/>
        <end position="351"/>
    </location>
</feature>
<evidence type="ECO:0000259" key="2">
    <source>
        <dbReference type="Pfam" id="PF26176"/>
    </source>
</evidence>
<evidence type="ECO:0000256" key="1">
    <source>
        <dbReference type="SAM" id="MobiDB-lite"/>
    </source>
</evidence>
<dbReference type="Proteomes" id="UP000054466">
    <property type="component" value="Unassembled WGS sequence"/>
</dbReference>
<dbReference type="Pfam" id="PF26176">
    <property type="entry name" value="zf_C2H2_17_2"/>
    <property type="match status" value="1"/>
</dbReference>
<dbReference type="HOGENOM" id="CLU_603511_0_0_1"/>
<feature type="domain" description="C2H2-domain containing protein second zinc finger" evidence="2">
    <location>
        <begin position="359"/>
        <end position="390"/>
    </location>
</feature>
<dbReference type="RefSeq" id="XP_016246232.1">
    <property type="nucleotide sequence ID" value="XM_016396376.1"/>
</dbReference>
<dbReference type="STRING" id="569365.A0A0D1ZEA4"/>
<accession>A0A0D1ZEA4</accession>